<name>A0A504YX43_FASGI</name>
<dbReference type="AlphaFoldDB" id="A0A504YX43"/>
<keyword evidence="3" id="KW-1185">Reference proteome</keyword>
<dbReference type="Proteomes" id="UP000316759">
    <property type="component" value="Unassembled WGS sequence"/>
</dbReference>
<evidence type="ECO:0000256" key="1">
    <source>
        <dbReference type="SAM" id="MobiDB-lite"/>
    </source>
</evidence>
<accession>A0A504YX43</accession>
<evidence type="ECO:0000313" key="3">
    <source>
        <dbReference type="Proteomes" id="UP000316759"/>
    </source>
</evidence>
<feature type="compositionally biased region" description="Basic and acidic residues" evidence="1">
    <location>
        <begin position="10"/>
        <end position="23"/>
    </location>
</feature>
<proteinExistence type="predicted"/>
<dbReference type="OrthoDB" id="6235194at2759"/>
<sequence>MRMTEETEDEVRTTRKSLEEKANNAIEKLQEMRTTVSDDMHNCKSFLLNQINSFFDEMEERKRKTESESDEAVKSSLMELMGVLERIDCLIGEIDTCKRTVTKLNNLLLRESKDEWKGSMEN</sequence>
<organism evidence="2 3">
    <name type="scientific">Fasciola gigantica</name>
    <name type="common">Giant liver fluke</name>
    <dbReference type="NCBI Taxonomy" id="46835"/>
    <lineage>
        <taxon>Eukaryota</taxon>
        <taxon>Metazoa</taxon>
        <taxon>Spiralia</taxon>
        <taxon>Lophotrochozoa</taxon>
        <taxon>Platyhelminthes</taxon>
        <taxon>Trematoda</taxon>
        <taxon>Digenea</taxon>
        <taxon>Plagiorchiida</taxon>
        <taxon>Echinostomata</taxon>
        <taxon>Echinostomatoidea</taxon>
        <taxon>Fasciolidae</taxon>
        <taxon>Fasciola</taxon>
    </lineage>
</organism>
<dbReference type="EMBL" id="SUNJ01002330">
    <property type="protein sequence ID" value="TPP66054.1"/>
    <property type="molecule type" value="Genomic_DNA"/>
</dbReference>
<comment type="caution">
    <text evidence="2">The sequence shown here is derived from an EMBL/GenBank/DDBJ whole genome shotgun (WGS) entry which is preliminary data.</text>
</comment>
<evidence type="ECO:0000313" key="2">
    <source>
        <dbReference type="EMBL" id="TPP66054.1"/>
    </source>
</evidence>
<protein>
    <submittedName>
        <fullName evidence="2">Uncharacterized protein</fullName>
    </submittedName>
</protein>
<gene>
    <name evidence="2" type="ORF">FGIG_00461</name>
</gene>
<reference evidence="2 3" key="1">
    <citation type="submission" date="2019-04" db="EMBL/GenBank/DDBJ databases">
        <title>Annotation for the trematode Fasciola gigantica.</title>
        <authorList>
            <person name="Choi Y.-J."/>
        </authorList>
    </citation>
    <scope>NUCLEOTIDE SEQUENCE [LARGE SCALE GENOMIC DNA]</scope>
    <source>
        <strain evidence="2">Uganda_cow_1</strain>
    </source>
</reference>
<feature type="region of interest" description="Disordered" evidence="1">
    <location>
        <begin position="1"/>
        <end position="23"/>
    </location>
</feature>